<dbReference type="Gene3D" id="3.40.50.300">
    <property type="entry name" value="P-loop containing nucleotide triphosphate hydrolases"/>
    <property type="match status" value="1"/>
</dbReference>
<organism evidence="2 3">
    <name type="scientific">Bacillus cereus</name>
    <dbReference type="NCBI Taxonomy" id="1396"/>
    <lineage>
        <taxon>Bacteria</taxon>
        <taxon>Bacillati</taxon>
        <taxon>Bacillota</taxon>
        <taxon>Bacilli</taxon>
        <taxon>Bacillales</taxon>
        <taxon>Bacillaceae</taxon>
        <taxon>Bacillus</taxon>
        <taxon>Bacillus cereus group</taxon>
    </lineage>
</organism>
<dbReference type="PANTHER" id="PTHR13696">
    <property type="entry name" value="P-LOOP CONTAINING NUCLEOSIDE TRIPHOSPHATE HYDROLASE"/>
    <property type="match status" value="1"/>
</dbReference>
<dbReference type="InterPro" id="IPR050678">
    <property type="entry name" value="DNA_Partitioning_ATPase"/>
</dbReference>
<name>A0A9X6STA5_BACCE</name>
<gene>
    <name evidence="2" type="ORF">CON36_33935</name>
</gene>
<reference evidence="2 3" key="1">
    <citation type="submission" date="2017-09" db="EMBL/GenBank/DDBJ databases">
        <title>Large-scale bioinformatics analysis of Bacillus genomes uncovers conserved roles of natural products in bacterial physiology.</title>
        <authorList>
            <consortium name="Agbiome Team Llc"/>
            <person name="Bleich R.M."/>
            <person name="Grubbs K.J."/>
            <person name="Santa Maria K.C."/>
            <person name="Allen S.E."/>
            <person name="Farag S."/>
            <person name="Shank E.A."/>
            <person name="Bowers A."/>
        </authorList>
    </citation>
    <scope>NUCLEOTIDE SEQUENCE [LARGE SCALE GENOMIC DNA]</scope>
    <source>
        <strain evidence="2 3">AFS092789</strain>
    </source>
</reference>
<dbReference type="PANTHER" id="PTHR13696:SF98">
    <property type="entry name" value="PLASMID PARTITION PROTEIN A"/>
    <property type="match status" value="1"/>
</dbReference>
<dbReference type="CDD" id="cd02042">
    <property type="entry name" value="ParAB_family"/>
    <property type="match status" value="1"/>
</dbReference>
<dbReference type="Proteomes" id="UP000219922">
    <property type="component" value="Unassembled WGS sequence"/>
</dbReference>
<comment type="caution">
    <text evidence="2">The sequence shown here is derived from an EMBL/GenBank/DDBJ whole genome shotgun (WGS) entry which is preliminary data.</text>
</comment>
<dbReference type="SUPFAM" id="SSF52540">
    <property type="entry name" value="P-loop containing nucleoside triphosphate hydrolases"/>
    <property type="match status" value="1"/>
</dbReference>
<evidence type="ECO:0000259" key="1">
    <source>
        <dbReference type="Pfam" id="PF13614"/>
    </source>
</evidence>
<dbReference type="AlphaFoldDB" id="A0A9X6STA5"/>
<protein>
    <recommendedName>
        <fullName evidence="1">AAA domain-containing protein</fullName>
    </recommendedName>
</protein>
<dbReference type="Pfam" id="PF13614">
    <property type="entry name" value="AAA_31"/>
    <property type="match status" value="1"/>
</dbReference>
<dbReference type="InterPro" id="IPR027417">
    <property type="entry name" value="P-loop_NTPase"/>
</dbReference>
<evidence type="ECO:0000313" key="3">
    <source>
        <dbReference type="Proteomes" id="UP000219922"/>
    </source>
</evidence>
<evidence type="ECO:0000313" key="2">
    <source>
        <dbReference type="EMBL" id="PDZ94418.1"/>
    </source>
</evidence>
<dbReference type="EMBL" id="NVMX01000195">
    <property type="protein sequence ID" value="PDZ94418.1"/>
    <property type="molecule type" value="Genomic_DNA"/>
</dbReference>
<sequence>MELNKPVVLGVSTAKGGSSKSFTAIVLAHLLSTSAEKGLKREAKKVLFVDMDFQGDATENLTKMDQDEFEGRSVFEAIQGKDVNECIHKVNGNLSILPATSDLALLDKYIYEKNIRHSSLLLKEAIHKVEGDYDYIIIDTSPSLSKGVILSLAATEKLIIPMQTQKFGYRAVSKFSNTVLEVNQSINSELELLGILPVMVETQKGRMDMEVLEQAKEDYGDYMFSTIIRRRSTLNRLINHEGFSDKYAKQRESLQDYYSLYQEVIERVQRA</sequence>
<dbReference type="InterPro" id="IPR025669">
    <property type="entry name" value="AAA_dom"/>
</dbReference>
<feature type="domain" description="AAA" evidence="1">
    <location>
        <begin position="9"/>
        <end position="191"/>
    </location>
</feature>
<accession>A0A9X6STA5</accession>
<proteinExistence type="predicted"/>